<reference evidence="8 9" key="1">
    <citation type="submission" date="2014-04" db="EMBL/GenBank/DDBJ databases">
        <authorList>
            <consortium name="DOE Joint Genome Institute"/>
            <person name="Kuo A."/>
            <person name="Martino E."/>
            <person name="Perotto S."/>
            <person name="Kohler A."/>
            <person name="Nagy L.G."/>
            <person name="Floudas D."/>
            <person name="Copeland A."/>
            <person name="Barry K.W."/>
            <person name="Cichocki N."/>
            <person name="Veneault-Fourrey C."/>
            <person name="LaButti K."/>
            <person name="Lindquist E.A."/>
            <person name="Lipzen A."/>
            <person name="Lundell T."/>
            <person name="Morin E."/>
            <person name="Murat C."/>
            <person name="Sun H."/>
            <person name="Tunlid A."/>
            <person name="Henrissat B."/>
            <person name="Grigoriev I.V."/>
            <person name="Hibbett D.S."/>
            <person name="Martin F."/>
            <person name="Nordberg H.P."/>
            <person name="Cantor M.N."/>
            <person name="Hua S.X."/>
        </authorList>
    </citation>
    <scope>NUCLEOTIDE SEQUENCE [LARGE SCALE GENOMIC DNA]</scope>
    <source>
        <strain evidence="8 9">Zn</strain>
    </source>
</reference>
<dbReference type="Pfam" id="PF00854">
    <property type="entry name" value="PTR2"/>
    <property type="match status" value="1"/>
</dbReference>
<dbReference type="PANTHER" id="PTHR11654">
    <property type="entry name" value="OLIGOPEPTIDE TRANSPORTER-RELATED"/>
    <property type="match status" value="1"/>
</dbReference>
<feature type="transmembrane region" description="Helical" evidence="7">
    <location>
        <begin position="433"/>
        <end position="454"/>
    </location>
</feature>
<feature type="transmembrane region" description="Helical" evidence="7">
    <location>
        <begin position="268"/>
        <end position="289"/>
    </location>
</feature>
<feature type="transmembrane region" description="Helical" evidence="7">
    <location>
        <begin position="523"/>
        <end position="546"/>
    </location>
</feature>
<feature type="transmembrane region" description="Helical" evidence="7">
    <location>
        <begin position="152"/>
        <end position="175"/>
    </location>
</feature>
<dbReference type="EMBL" id="KN832878">
    <property type="protein sequence ID" value="KIM99657.1"/>
    <property type="molecule type" value="Genomic_DNA"/>
</dbReference>
<feature type="transmembrane region" description="Helical" evidence="7">
    <location>
        <begin position="187"/>
        <end position="206"/>
    </location>
</feature>
<feature type="transmembrane region" description="Helical" evidence="7">
    <location>
        <begin position="400"/>
        <end position="421"/>
    </location>
</feature>
<evidence type="ECO:0000256" key="4">
    <source>
        <dbReference type="ARBA" id="ARBA00022692"/>
    </source>
</evidence>
<evidence type="ECO:0000313" key="8">
    <source>
        <dbReference type="EMBL" id="KIM99657.1"/>
    </source>
</evidence>
<dbReference type="Proteomes" id="UP000054321">
    <property type="component" value="Unassembled WGS sequence"/>
</dbReference>
<comment type="similarity">
    <text evidence="2">Belongs to the major facilitator superfamily. Proton-dependent oligopeptide transporter (POT/PTR) (TC 2.A.17) family.</text>
</comment>
<evidence type="ECO:0000256" key="3">
    <source>
        <dbReference type="ARBA" id="ARBA00022448"/>
    </source>
</evidence>
<keyword evidence="9" id="KW-1185">Reference proteome</keyword>
<dbReference type="FunFam" id="1.20.1250.20:FF:000085">
    <property type="entry name" value="MFS peptide transporter Ptr2"/>
    <property type="match status" value="1"/>
</dbReference>
<dbReference type="OrthoDB" id="8904098at2759"/>
<evidence type="ECO:0000256" key="6">
    <source>
        <dbReference type="ARBA" id="ARBA00023136"/>
    </source>
</evidence>
<dbReference type="InterPro" id="IPR000109">
    <property type="entry name" value="POT_fam"/>
</dbReference>
<dbReference type="Gene3D" id="1.20.1250.20">
    <property type="entry name" value="MFS general substrate transporter like domains"/>
    <property type="match status" value="1"/>
</dbReference>
<accession>A0A0C3DCK2</accession>
<keyword evidence="5 7" id="KW-1133">Transmembrane helix</keyword>
<protein>
    <recommendedName>
        <fullName evidence="10">Major facilitator superfamily (MFS) profile domain-containing protein</fullName>
    </recommendedName>
</protein>
<dbReference type="AlphaFoldDB" id="A0A0C3DCK2"/>
<dbReference type="HOGENOM" id="CLU_004790_4_3_1"/>
<dbReference type="GO" id="GO:0005886">
    <property type="term" value="C:plasma membrane"/>
    <property type="evidence" value="ECO:0007669"/>
    <property type="project" value="UniProtKB-ARBA"/>
</dbReference>
<dbReference type="SUPFAM" id="SSF103473">
    <property type="entry name" value="MFS general substrate transporter"/>
    <property type="match status" value="1"/>
</dbReference>
<keyword evidence="4 7" id="KW-0812">Transmembrane</keyword>
<reference evidence="9" key="2">
    <citation type="submission" date="2015-01" db="EMBL/GenBank/DDBJ databases">
        <title>Evolutionary Origins and Diversification of the Mycorrhizal Mutualists.</title>
        <authorList>
            <consortium name="DOE Joint Genome Institute"/>
            <consortium name="Mycorrhizal Genomics Consortium"/>
            <person name="Kohler A."/>
            <person name="Kuo A."/>
            <person name="Nagy L.G."/>
            <person name="Floudas D."/>
            <person name="Copeland A."/>
            <person name="Barry K.W."/>
            <person name="Cichocki N."/>
            <person name="Veneault-Fourrey C."/>
            <person name="LaButti K."/>
            <person name="Lindquist E.A."/>
            <person name="Lipzen A."/>
            <person name="Lundell T."/>
            <person name="Morin E."/>
            <person name="Murat C."/>
            <person name="Riley R."/>
            <person name="Ohm R."/>
            <person name="Sun H."/>
            <person name="Tunlid A."/>
            <person name="Henrissat B."/>
            <person name="Grigoriev I.V."/>
            <person name="Hibbett D.S."/>
            <person name="Martin F."/>
        </authorList>
    </citation>
    <scope>NUCLEOTIDE SEQUENCE [LARGE SCALE GENOMIC DNA]</scope>
    <source>
        <strain evidence="9">Zn</strain>
    </source>
</reference>
<sequence length="625" mass="68242">MAHENITADAQYALGRGSAVISIDREGSMIQEYEKQNSEALPMTTNIPTEEEKKLLRKVPGQIPIVAYYICAVEFAERASYYGVSGLFGNFVNRKLPANGNGYGAPPRGTQTSAGALGMGSVISTAVSQSFSMLAYSLPVLFGWLADARTGRFKLICWGVAVCGVAHVIMVSSGAKHLLATGQSKGPFFLSVYILSIGAAMFKPNISPTLLDQVKDTVATTKVLPSGEKVIIDPEATTERVMLWFYLLINIGAFMAVPTSYAEKYVGWWLAFLLPLILYMPLPPLLWYLKDRLVLYPATGSNLGDIFRVLGICFRRGGLRRLFQRGKSFFDPARPSVIAQSSHPIDVPWNDAFVDDVRRTFQATGIFAFFPLQNINDNGLGQAANTATNMLTTNGVPNDVISNFNSLAIIFFAVILNYGFYPLLRRWNIHYGPIARITTGLIMAAASGAGYALITWKGYQTSPCHNHATSLDCVDADGNQLVSNITIWWMAIPYGLGGISELFVNVPAYGIAYARAPHNMRSLVSALNLFNSAIAYAIGLAASAVIKDPYLTWDFAGPAIIGLVAAPIFWWLFHEIDAEDYRLSHNDTNNPSPPAVITPAESDLDEKAVVEKRVAAEKSKEIDES</sequence>
<keyword evidence="3" id="KW-0813">Transport</keyword>
<dbReference type="InParanoid" id="A0A0C3DCK2"/>
<evidence type="ECO:0000256" key="1">
    <source>
        <dbReference type="ARBA" id="ARBA00004141"/>
    </source>
</evidence>
<proteinExistence type="inferred from homology"/>
<feature type="transmembrane region" description="Helical" evidence="7">
    <location>
        <begin position="552"/>
        <end position="573"/>
    </location>
</feature>
<evidence type="ECO:0000256" key="7">
    <source>
        <dbReference type="SAM" id="Phobius"/>
    </source>
</evidence>
<evidence type="ECO:0000313" key="9">
    <source>
        <dbReference type="Proteomes" id="UP000054321"/>
    </source>
</evidence>
<comment type="subcellular location">
    <subcellularLocation>
        <location evidence="1">Membrane</location>
        <topology evidence="1">Multi-pass membrane protein</topology>
    </subcellularLocation>
</comment>
<evidence type="ECO:0000256" key="5">
    <source>
        <dbReference type="ARBA" id="ARBA00022989"/>
    </source>
</evidence>
<organism evidence="8 9">
    <name type="scientific">Oidiodendron maius (strain Zn)</name>
    <dbReference type="NCBI Taxonomy" id="913774"/>
    <lineage>
        <taxon>Eukaryota</taxon>
        <taxon>Fungi</taxon>
        <taxon>Dikarya</taxon>
        <taxon>Ascomycota</taxon>
        <taxon>Pezizomycotina</taxon>
        <taxon>Leotiomycetes</taxon>
        <taxon>Leotiomycetes incertae sedis</taxon>
        <taxon>Myxotrichaceae</taxon>
        <taxon>Oidiodendron</taxon>
    </lineage>
</organism>
<keyword evidence="6 7" id="KW-0472">Membrane</keyword>
<feature type="transmembrane region" description="Helical" evidence="7">
    <location>
        <begin position="243"/>
        <end position="261"/>
    </location>
</feature>
<name>A0A0C3DCK2_OIDMZ</name>
<evidence type="ECO:0000256" key="2">
    <source>
        <dbReference type="ARBA" id="ARBA00005982"/>
    </source>
</evidence>
<dbReference type="InterPro" id="IPR036259">
    <property type="entry name" value="MFS_trans_sf"/>
</dbReference>
<dbReference type="GO" id="GO:0071916">
    <property type="term" value="F:dipeptide transmembrane transporter activity"/>
    <property type="evidence" value="ECO:0007669"/>
    <property type="project" value="UniProtKB-ARBA"/>
</dbReference>
<gene>
    <name evidence="8" type="ORF">OIDMADRAFT_146296</name>
</gene>
<evidence type="ECO:0008006" key="10">
    <source>
        <dbReference type="Google" id="ProtNLM"/>
    </source>
</evidence>